<feature type="domain" description="DUF6969" evidence="2">
    <location>
        <begin position="104"/>
        <end position="288"/>
    </location>
</feature>
<evidence type="ECO:0000259" key="2">
    <source>
        <dbReference type="Pfam" id="PF22308"/>
    </source>
</evidence>
<evidence type="ECO:0000256" key="1">
    <source>
        <dbReference type="SAM" id="SignalP"/>
    </source>
</evidence>
<evidence type="ECO:0000313" key="4">
    <source>
        <dbReference type="Proteomes" id="UP000254701"/>
    </source>
</evidence>
<protein>
    <recommendedName>
        <fullName evidence="2">DUF6969 domain-containing protein</fullName>
    </recommendedName>
</protein>
<gene>
    <name evidence="3" type="ORF">NCTC10684_01966</name>
</gene>
<dbReference type="Proteomes" id="UP000254701">
    <property type="component" value="Unassembled WGS sequence"/>
</dbReference>
<feature type="signal peptide" evidence="1">
    <location>
        <begin position="1"/>
        <end position="27"/>
    </location>
</feature>
<organism evidence="3 4">
    <name type="scientific">Aminobacter aminovorans</name>
    <name type="common">Chelatobacter heintzii</name>
    <dbReference type="NCBI Taxonomy" id="83263"/>
    <lineage>
        <taxon>Bacteria</taxon>
        <taxon>Pseudomonadati</taxon>
        <taxon>Pseudomonadota</taxon>
        <taxon>Alphaproteobacteria</taxon>
        <taxon>Hyphomicrobiales</taxon>
        <taxon>Phyllobacteriaceae</taxon>
        <taxon>Aminobacter</taxon>
    </lineage>
</organism>
<evidence type="ECO:0000313" key="3">
    <source>
        <dbReference type="EMBL" id="SUU88738.1"/>
    </source>
</evidence>
<name>A0A380WJ10_AMIAI</name>
<keyword evidence="1" id="KW-0732">Signal</keyword>
<feature type="chain" id="PRO_5043893214" description="DUF6969 domain-containing protein" evidence="1">
    <location>
        <begin position="28"/>
        <end position="299"/>
    </location>
</feature>
<dbReference type="InterPro" id="IPR054242">
    <property type="entry name" value="DUF6969"/>
</dbReference>
<dbReference type="EMBL" id="UFSM01000001">
    <property type="protein sequence ID" value="SUU88738.1"/>
    <property type="molecule type" value="Genomic_DNA"/>
</dbReference>
<reference evidence="3 4" key="1">
    <citation type="submission" date="2018-06" db="EMBL/GenBank/DDBJ databases">
        <authorList>
            <consortium name="Pathogen Informatics"/>
            <person name="Doyle S."/>
        </authorList>
    </citation>
    <scope>NUCLEOTIDE SEQUENCE [LARGE SCALE GENOMIC DNA]</scope>
    <source>
        <strain evidence="3 4">NCTC10684</strain>
    </source>
</reference>
<dbReference type="AlphaFoldDB" id="A0A380WJ10"/>
<sequence>MRRRFALCRSLAVLGRFAMFCCGSLCCGIPLRGSVSVFGSVAVLGCTRSGGGHSPLRRRLSVRGCSRTCSVSMCGGARGFTLRGAAAIGQADAWRQMMDETKAEAARQALFCEHVLAKSGSNVLLETLREATSVANWEHFPAGDVFDPETGAQWYYHSHPPQEGQGEHGHFHCFVRPDGAKGPIHHIVAVGVDPYGRLMRLFTVNQWVVGDNWLEAEATITLLPRFDLHFARPSYLVNRWLSAVLALYADEIRALIRERERVLAAHQQANGAPARDDRALEVTSELGIDLRQMAAGLGV</sequence>
<accession>A0A380WJ10</accession>
<dbReference type="Pfam" id="PF22308">
    <property type="entry name" value="DUF6969"/>
    <property type="match status" value="1"/>
</dbReference>
<proteinExistence type="predicted"/>